<protein>
    <submittedName>
        <fullName evidence="2">Uncharacterized protein</fullName>
    </submittedName>
</protein>
<evidence type="ECO:0000313" key="2">
    <source>
        <dbReference type="EMBL" id="ROK87116.1"/>
    </source>
</evidence>
<accession>A0A3N0Y0M8</accession>
<sequence length="170" mass="19173">MDLLFVYYEAFGGLMLLQDTPVSGSESDLELQRVNQVYSTFEDRKCSGPYDFESTEFNPDTLCPSHIRHSSLRAAHCDRQRLANNVKRVSEGLVLKRPRRMKNSPPHHLNAATIDRSRLAQRSAGDGERTKAVLLLIDCKISRASQWDQRKTAADGARPDTLVERALPTC</sequence>
<comment type="caution">
    <text evidence="2">The sequence shown here is derived from an EMBL/GenBank/DDBJ whole genome shotgun (WGS) entry which is preliminary data.</text>
</comment>
<name>A0A3N0Y0M8_ANAGA</name>
<keyword evidence="3" id="KW-1185">Reference proteome</keyword>
<reference evidence="2 3" key="1">
    <citation type="submission" date="2018-10" db="EMBL/GenBank/DDBJ databases">
        <title>Genome assembly for a Yunnan-Guizhou Plateau 3E fish, Anabarilius grahami (Regan), and its evolutionary and genetic applications.</title>
        <authorList>
            <person name="Jiang W."/>
        </authorList>
    </citation>
    <scope>NUCLEOTIDE SEQUENCE [LARGE SCALE GENOMIC DNA]</scope>
    <source>
        <strain evidence="2">AG-KIZ</strain>
        <tissue evidence="2">Muscle</tissue>
    </source>
</reference>
<dbReference type="AlphaFoldDB" id="A0A3N0Y0M8"/>
<proteinExistence type="predicted"/>
<organism evidence="2 3">
    <name type="scientific">Anabarilius grahami</name>
    <name type="common">Kanglang fish</name>
    <name type="synonym">Barilius grahami</name>
    <dbReference type="NCBI Taxonomy" id="495550"/>
    <lineage>
        <taxon>Eukaryota</taxon>
        <taxon>Metazoa</taxon>
        <taxon>Chordata</taxon>
        <taxon>Craniata</taxon>
        <taxon>Vertebrata</taxon>
        <taxon>Euteleostomi</taxon>
        <taxon>Actinopterygii</taxon>
        <taxon>Neopterygii</taxon>
        <taxon>Teleostei</taxon>
        <taxon>Ostariophysi</taxon>
        <taxon>Cypriniformes</taxon>
        <taxon>Xenocyprididae</taxon>
        <taxon>Xenocypridinae</taxon>
        <taxon>Xenocypridinae incertae sedis</taxon>
        <taxon>Anabarilius</taxon>
    </lineage>
</organism>
<evidence type="ECO:0000313" key="3">
    <source>
        <dbReference type="Proteomes" id="UP000281406"/>
    </source>
</evidence>
<dbReference type="Proteomes" id="UP000281406">
    <property type="component" value="Unassembled WGS sequence"/>
</dbReference>
<evidence type="ECO:0000256" key="1">
    <source>
        <dbReference type="SAM" id="MobiDB-lite"/>
    </source>
</evidence>
<feature type="region of interest" description="Disordered" evidence="1">
    <location>
        <begin position="99"/>
        <end position="125"/>
    </location>
</feature>
<gene>
    <name evidence="2" type="ORF">DPX16_10256</name>
</gene>
<dbReference type="EMBL" id="RJVU01055202">
    <property type="protein sequence ID" value="ROK87116.1"/>
    <property type="molecule type" value="Genomic_DNA"/>
</dbReference>